<accession>A0A210PF16</accession>
<dbReference type="GO" id="GO:0005975">
    <property type="term" value="P:carbohydrate metabolic process"/>
    <property type="evidence" value="ECO:0007669"/>
    <property type="project" value="InterPro"/>
</dbReference>
<name>A0A210PF16_MIZYE</name>
<dbReference type="EMBL" id="NEDP02076743">
    <property type="protein sequence ID" value="OWF35051.1"/>
    <property type="molecule type" value="Genomic_DNA"/>
</dbReference>
<reference evidence="4 5" key="1">
    <citation type="journal article" date="2017" name="Nat. Ecol. Evol.">
        <title>Scallop genome provides insights into evolution of bilaterian karyotype and development.</title>
        <authorList>
            <person name="Wang S."/>
            <person name="Zhang J."/>
            <person name="Jiao W."/>
            <person name="Li J."/>
            <person name="Xun X."/>
            <person name="Sun Y."/>
            <person name="Guo X."/>
            <person name="Huan P."/>
            <person name="Dong B."/>
            <person name="Zhang L."/>
            <person name="Hu X."/>
            <person name="Sun X."/>
            <person name="Wang J."/>
            <person name="Zhao C."/>
            <person name="Wang Y."/>
            <person name="Wang D."/>
            <person name="Huang X."/>
            <person name="Wang R."/>
            <person name="Lv J."/>
            <person name="Li Y."/>
            <person name="Zhang Z."/>
            <person name="Liu B."/>
            <person name="Lu W."/>
            <person name="Hui Y."/>
            <person name="Liang J."/>
            <person name="Zhou Z."/>
            <person name="Hou R."/>
            <person name="Li X."/>
            <person name="Liu Y."/>
            <person name="Li H."/>
            <person name="Ning X."/>
            <person name="Lin Y."/>
            <person name="Zhao L."/>
            <person name="Xing Q."/>
            <person name="Dou J."/>
            <person name="Li Y."/>
            <person name="Mao J."/>
            <person name="Guo H."/>
            <person name="Dou H."/>
            <person name="Li T."/>
            <person name="Mu C."/>
            <person name="Jiang W."/>
            <person name="Fu Q."/>
            <person name="Fu X."/>
            <person name="Miao Y."/>
            <person name="Liu J."/>
            <person name="Yu Q."/>
            <person name="Li R."/>
            <person name="Liao H."/>
            <person name="Li X."/>
            <person name="Kong Y."/>
            <person name="Jiang Z."/>
            <person name="Chourrout D."/>
            <person name="Li R."/>
            <person name="Bao Z."/>
        </authorList>
    </citation>
    <scope>NUCLEOTIDE SEQUENCE [LARGE SCALE GENOMIC DNA]</scope>
    <source>
        <strain evidence="4 5">PY_sf001</strain>
    </source>
</reference>
<dbReference type="GO" id="GO:0032580">
    <property type="term" value="C:Golgi cisterna membrane"/>
    <property type="evidence" value="ECO:0007669"/>
    <property type="project" value="UniProtKB-SubCell"/>
</dbReference>
<dbReference type="OrthoDB" id="3226at2759"/>
<keyword evidence="1 3" id="KW-0328">Glycosyltransferase</keyword>
<dbReference type="Proteomes" id="UP000242188">
    <property type="component" value="Unassembled WGS sequence"/>
</dbReference>
<evidence type="ECO:0000313" key="5">
    <source>
        <dbReference type="Proteomes" id="UP000242188"/>
    </source>
</evidence>
<keyword evidence="2 3" id="KW-0808">Transferase</keyword>
<dbReference type="PANTHER" id="PTHR11927">
    <property type="entry name" value="GALACTOSIDE 2-L-FUCOSYLTRANSFERASE"/>
    <property type="match status" value="1"/>
</dbReference>
<organism evidence="4 5">
    <name type="scientific">Mizuhopecten yessoensis</name>
    <name type="common">Japanese scallop</name>
    <name type="synonym">Patinopecten yessoensis</name>
    <dbReference type="NCBI Taxonomy" id="6573"/>
    <lineage>
        <taxon>Eukaryota</taxon>
        <taxon>Metazoa</taxon>
        <taxon>Spiralia</taxon>
        <taxon>Lophotrochozoa</taxon>
        <taxon>Mollusca</taxon>
        <taxon>Bivalvia</taxon>
        <taxon>Autobranchia</taxon>
        <taxon>Pteriomorphia</taxon>
        <taxon>Pectinida</taxon>
        <taxon>Pectinoidea</taxon>
        <taxon>Pectinidae</taxon>
        <taxon>Mizuhopecten</taxon>
    </lineage>
</organism>
<dbReference type="GO" id="GO:0008107">
    <property type="term" value="F:galactoside 2-alpha-L-fucosyltransferase activity"/>
    <property type="evidence" value="ECO:0007669"/>
    <property type="project" value="InterPro"/>
</dbReference>
<dbReference type="UniPathway" id="UPA00378"/>
<dbReference type="InterPro" id="IPR002516">
    <property type="entry name" value="Glyco_trans_11"/>
</dbReference>
<keyword evidence="3" id="KW-0735">Signal-anchor</keyword>
<protein>
    <recommendedName>
        <fullName evidence="3">L-Fucosyltransferase</fullName>
        <ecNumber evidence="3">2.4.1.-</ecNumber>
    </recommendedName>
</protein>
<comment type="subcellular location">
    <subcellularLocation>
        <location evidence="3">Golgi apparatus</location>
        <location evidence="3">Golgi stack membrane</location>
        <topology evidence="3">Single-pass type II membrane protein</topology>
    </subcellularLocation>
</comment>
<keyword evidence="3" id="KW-0812">Transmembrane</keyword>
<evidence type="ECO:0000256" key="2">
    <source>
        <dbReference type="ARBA" id="ARBA00022679"/>
    </source>
</evidence>
<dbReference type="Pfam" id="PF01531">
    <property type="entry name" value="Glyco_transf_11"/>
    <property type="match status" value="1"/>
</dbReference>
<dbReference type="AlphaFoldDB" id="A0A210PF16"/>
<evidence type="ECO:0000256" key="3">
    <source>
        <dbReference type="RuleBase" id="RU363129"/>
    </source>
</evidence>
<keyword evidence="3" id="KW-0325">Glycoprotein</keyword>
<comment type="pathway">
    <text evidence="3">Protein modification; protein glycosylation.</text>
</comment>
<keyword evidence="5" id="KW-1185">Reference proteome</keyword>
<comment type="similarity">
    <text evidence="3">Belongs to the glycosyltransferase 11 family.</text>
</comment>
<evidence type="ECO:0000313" key="4">
    <source>
        <dbReference type="EMBL" id="OWF35051.1"/>
    </source>
</evidence>
<dbReference type="EC" id="2.4.1.-" evidence="3"/>
<dbReference type="PANTHER" id="PTHR11927:SF9">
    <property type="entry name" value="L-FUCOSYLTRANSFERASE"/>
    <property type="match status" value="1"/>
</dbReference>
<keyword evidence="3" id="KW-0333">Golgi apparatus</keyword>
<gene>
    <name evidence="4" type="ORF">KP79_PYT11348</name>
</gene>
<sequence length="106" mass="12310">MRYFRQKYNDILFVTISDDILWTSNAFREYDDVYVVTGDSGEVDMCLLTMTNHTIMSVGTFGWFIGWMTNGTVIYYKNGARPGSGYEWEFGPGIQVHFLPHWIGME</sequence>
<proteinExistence type="inferred from homology"/>
<comment type="caution">
    <text evidence="4">The sequence shown here is derived from an EMBL/GenBank/DDBJ whole genome shotgun (WGS) entry which is preliminary data.</text>
</comment>
<evidence type="ECO:0000256" key="1">
    <source>
        <dbReference type="ARBA" id="ARBA00022676"/>
    </source>
</evidence>